<reference evidence="3 4" key="1">
    <citation type="journal article" date="2023" name="FEMS Microbes">
        <title>Whole genomes of deep-sea sponge-associated bacteria exhibit high novel natural product potential.</title>
        <authorList>
            <person name="Hesketh-Best P.J."/>
            <person name="January G.G."/>
            <person name="Koch M.J."/>
            <person name="Warburton P.J."/>
            <person name="Howell K.L."/>
            <person name="Upton M."/>
        </authorList>
    </citation>
    <scope>NUCLEOTIDE SEQUENCE [LARGE SCALE GENOMIC DNA]</scope>
    <source>
        <strain evidence="3 4">PC206-O</strain>
    </source>
</reference>
<dbReference type="InterPro" id="IPR011055">
    <property type="entry name" value="Dup_hybrid_motif"/>
</dbReference>
<sequence length="731" mass="77919">MADLSRQSQRRTTQDRITNNRDAILPTRREDRVDPVRVNASMRDAQRGNNLDELRRFFGQAQDTAEAYFRNDIAQTAKRAEGEYAQGMTDALGGVEMDPAKAEATAYQRAYYSVTASNRQTKFETETTQGLDDLIQSGATVEEIETYMQERSSAFIGEVSDLFESPEVRLQVGQRMQRWSNDVNARASGVLQERTDREMLDMTTGEVQAALGRGEGIDLLGTVGRLKEAGLDGVAVQEEIVNAVVAYATQTGDLTGLYSLLDTRRPEDVAAEIEAARADANNAVIEGGPLPSVTAEPAPAPAAPATPASSYIMPLEGRVTSGLGARRAPLRGASTDHGGIDIAVPIGTPVVAPADGVVEFAGPRGRGGNTVLIRHADGRTTGYAHLDSINVKAGDRVTQGTAFAASGNTGNSTGPHLHFSARDAQGRRIDPRSIVGQPAQNATPDPSAPAVEMADADTPAQRRARAPGASVLTPAQQIRVLNAIEGVEADTERRTEKARVEAKDDLTIDLYNRSLRGENVDEAIQTAAANGVLEPGEAMTMRGAFRSLRNDVADGEANEDLTLRYASRFAVAEPNYASIGAQADRDYNAGRFGTGRNATRAYLAVKERVAAGSRQSASIPPEERRTATVARSYVGSALGELVGEAPPPDRRRLGADALIEWERRVAGGKAPMAAADEIIAEYTPRFTRRSTATADGNTRAPGATRAPGSTQTARAGGVTRVDRNGNIIQGD</sequence>
<dbReference type="PANTHER" id="PTHR21666:SF270">
    <property type="entry name" value="MUREIN HYDROLASE ACTIVATOR ENVC"/>
    <property type="match status" value="1"/>
</dbReference>
<dbReference type="SUPFAM" id="SSF51261">
    <property type="entry name" value="Duplicated hybrid motif"/>
    <property type="match status" value="1"/>
</dbReference>
<evidence type="ECO:0000313" key="4">
    <source>
        <dbReference type="Proteomes" id="UP001272940"/>
    </source>
</evidence>
<feature type="domain" description="M23ase beta-sheet core" evidence="2">
    <location>
        <begin position="336"/>
        <end position="431"/>
    </location>
</feature>
<evidence type="ECO:0000256" key="1">
    <source>
        <dbReference type="SAM" id="MobiDB-lite"/>
    </source>
</evidence>
<keyword evidence="4" id="KW-1185">Reference proteome</keyword>
<gene>
    <name evidence="3" type="ORF">NJD11_03995</name>
</gene>
<feature type="compositionally biased region" description="Low complexity" evidence="1">
    <location>
        <begin position="1"/>
        <end position="11"/>
    </location>
</feature>
<feature type="region of interest" description="Disordered" evidence="1">
    <location>
        <begin position="435"/>
        <end position="469"/>
    </location>
</feature>
<dbReference type="InterPro" id="IPR050570">
    <property type="entry name" value="Cell_wall_metabolism_enzyme"/>
</dbReference>
<protein>
    <submittedName>
        <fullName evidence="3">M23 family metallopeptidase</fullName>
    </submittedName>
</protein>
<feature type="region of interest" description="Disordered" evidence="1">
    <location>
        <begin position="1"/>
        <end position="31"/>
    </location>
</feature>
<organism evidence="3 4">
    <name type="scientific">Brevundimonas vesicularis</name>
    <name type="common">Pseudomonas vesicularis</name>
    <dbReference type="NCBI Taxonomy" id="41276"/>
    <lineage>
        <taxon>Bacteria</taxon>
        <taxon>Pseudomonadati</taxon>
        <taxon>Pseudomonadota</taxon>
        <taxon>Alphaproteobacteria</taxon>
        <taxon>Caulobacterales</taxon>
        <taxon>Caulobacteraceae</taxon>
        <taxon>Brevundimonas</taxon>
    </lineage>
</organism>
<evidence type="ECO:0000259" key="2">
    <source>
        <dbReference type="Pfam" id="PF01551"/>
    </source>
</evidence>
<comment type="caution">
    <text evidence="3">The sequence shown here is derived from an EMBL/GenBank/DDBJ whole genome shotgun (WGS) entry which is preliminary data.</text>
</comment>
<feature type="region of interest" description="Disordered" evidence="1">
    <location>
        <begin position="689"/>
        <end position="731"/>
    </location>
</feature>
<evidence type="ECO:0000313" key="3">
    <source>
        <dbReference type="EMBL" id="MDX2334099.1"/>
    </source>
</evidence>
<dbReference type="EMBL" id="JAMYEC010000002">
    <property type="protein sequence ID" value="MDX2334099.1"/>
    <property type="molecule type" value="Genomic_DNA"/>
</dbReference>
<name>A0ABU4KMC7_BREVE</name>
<dbReference type="InterPro" id="IPR016047">
    <property type="entry name" value="M23ase_b-sheet_dom"/>
</dbReference>
<dbReference type="Pfam" id="PF01551">
    <property type="entry name" value="Peptidase_M23"/>
    <property type="match status" value="1"/>
</dbReference>
<dbReference type="CDD" id="cd12797">
    <property type="entry name" value="M23_peptidase"/>
    <property type="match status" value="1"/>
</dbReference>
<dbReference type="Gene3D" id="2.70.70.10">
    <property type="entry name" value="Glucose Permease (Domain IIA)"/>
    <property type="match status" value="1"/>
</dbReference>
<dbReference type="Proteomes" id="UP001272940">
    <property type="component" value="Unassembled WGS sequence"/>
</dbReference>
<proteinExistence type="predicted"/>
<dbReference type="RefSeq" id="WP_319078513.1">
    <property type="nucleotide sequence ID" value="NZ_JAMYEC010000002.1"/>
</dbReference>
<dbReference type="PANTHER" id="PTHR21666">
    <property type="entry name" value="PEPTIDASE-RELATED"/>
    <property type="match status" value="1"/>
</dbReference>
<accession>A0ABU4KMC7</accession>